<reference evidence="5" key="2">
    <citation type="journal article" date="2023" name="Plants (Basel)">
        <title>Annotation of the Turnera subulata (Passifloraceae) Draft Genome Reveals the S-Locus Evolved after the Divergence of Turneroideae from Passifloroideae in a Stepwise Manner.</title>
        <authorList>
            <person name="Henning P.M."/>
            <person name="Roalson E.H."/>
            <person name="Mir W."/>
            <person name="McCubbin A.G."/>
            <person name="Shore J.S."/>
        </authorList>
    </citation>
    <scope>NUCLEOTIDE SEQUENCE</scope>
    <source>
        <strain evidence="5">F60SS</strain>
    </source>
</reference>
<keyword evidence="2" id="KW-0677">Repeat</keyword>
<dbReference type="PROSITE" id="PS51375">
    <property type="entry name" value="PPR"/>
    <property type="match status" value="1"/>
</dbReference>
<keyword evidence="6" id="KW-1185">Reference proteome</keyword>
<evidence type="ECO:0000256" key="2">
    <source>
        <dbReference type="ARBA" id="ARBA00022737"/>
    </source>
</evidence>
<feature type="region of interest" description="Disordered" evidence="4">
    <location>
        <begin position="100"/>
        <end position="142"/>
    </location>
</feature>
<feature type="compositionally biased region" description="Basic and acidic residues" evidence="4">
    <location>
        <begin position="100"/>
        <end position="115"/>
    </location>
</feature>
<dbReference type="AlphaFoldDB" id="A0A9Q0F7U4"/>
<dbReference type="InterPro" id="IPR011990">
    <property type="entry name" value="TPR-like_helical_dom_sf"/>
</dbReference>
<evidence type="ECO:0000256" key="4">
    <source>
        <dbReference type="SAM" id="MobiDB-lite"/>
    </source>
</evidence>
<dbReference type="OrthoDB" id="739241at2759"/>
<dbReference type="EMBL" id="JAKUCV010006896">
    <property type="protein sequence ID" value="KAJ4825472.1"/>
    <property type="molecule type" value="Genomic_DNA"/>
</dbReference>
<evidence type="ECO:0000313" key="6">
    <source>
        <dbReference type="Proteomes" id="UP001141552"/>
    </source>
</evidence>
<organism evidence="5 6">
    <name type="scientific">Turnera subulata</name>
    <dbReference type="NCBI Taxonomy" id="218843"/>
    <lineage>
        <taxon>Eukaryota</taxon>
        <taxon>Viridiplantae</taxon>
        <taxon>Streptophyta</taxon>
        <taxon>Embryophyta</taxon>
        <taxon>Tracheophyta</taxon>
        <taxon>Spermatophyta</taxon>
        <taxon>Magnoliopsida</taxon>
        <taxon>eudicotyledons</taxon>
        <taxon>Gunneridae</taxon>
        <taxon>Pentapetalae</taxon>
        <taxon>rosids</taxon>
        <taxon>fabids</taxon>
        <taxon>Malpighiales</taxon>
        <taxon>Passifloraceae</taxon>
        <taxon>Turnera</taxon>
    </lineage>
</organism>
<dbReference type="Pfam" id="PF01535">
    <property type="entry name" value="PPR"/>
    <property type="match status" value="2"/>
</dbReference>
<dbReference type="Gene3D" id="1.25.40.10">
    <property type="entry name" value="Tetratricopeptide repeat domain"/>
    <property type="match status" value="3"/>
</dbReference>
<comment type="caution">
    <text evidence="5">The sequence shown here is derived from an EMBL/GenBank/DDBJ whole genome shotgun (WGS) entry which is preliminary data.</text>
</comment>
<dbReference type="GO" id="GO:0003729">
    <property type="term" value="F:mRNA binding"/>
    <property type="evidence" value="ECO:0007669"/>
    <property type="project" value="UniProtKB-ARBA"/>
</dbReference>
<dbReference type="Pfam" id="PF13812">
    <property type="entry name" value="PPR_3"/>
    <property type="match status" value="1"/>
</dbReference>
<accession>A0A9Q0F7U4</accession>
<evidence type="ECO:0008006" key="7">
    <source>
        <dbReference type="Google" id="ProtNLM"/>
    </source>
</evidence>
<feature type="compositionally biased region" description="Acidic residues" evidence="4">
    <location>
        <begin position="116"/>
        <end position="130"/>
    </location>
</feature>
<comment type="similarity">
    <text evidence="1">Belongs to the PPR family. P subfamily.</text>
</comment>
<proteinExistence type="inferred from homology"/>
<protein>
    <recommendedName>
        <fullName evidence="7">Pentacotripeptide-repeat region of PRORP domain-containing protein</fullName>
    </recommendedName>
</protein>
<name>A0A9Q0F7U4_9ROSI</name>
<reference evidence="5" key="1">
    <citation type="submission" date="2022-02" db="EMBL/GenBank/DDBJ databases">
        <authorList>
            <person name="Henning P.M."/>
            <person name="McCubbin A.G."/>
            <person name="Shore J.S."/>
        </authorList>
    </citation>
    <scope>NUCLEOTIDE SEQUENCE</scope>
    <source>
        <strain evidence="5">F60SS</strain>
        <tissue evidence="5">Leaves</tissue>
    </source>
</reference>
<feature type="repeat" description="PPR" evidence="3">
    <location>
        <begin position="484"/>
        <end position="519"/>
    </location>
</feature>
<dbReference type="InterPro" id="IPR002885">
    <property type="entry name" value="PPR_rpt"/>
</dbReference>
<evidence type="ECO:0000256" key="1">
    <source>
        <dbReference type="ARBA" id="ARBA00007626"/>
    </source>
</evidence>
<dbReference type="Proteomes" id="UP001141552">
    <property type="component" value="Unassembled WGS sequence"/>
</dbReference>
<dbReference type="GO" id="GO:0005739">
    <property type="term" value="C:mitochondrion"/>
    <property type="evidence" value="ECO:0007669"/>
    <property type="project" value="TreeGrafter"/>
</dbReference>
<feature type="compositionally biased region" description="Basic and acidic residues" evidence="4">
    <location>
        <begin position="131"/>
        <end position="142"/>
    </location>
</feature>
<gene>
    <name evidence="5" type="ORF">Tsubulata_042235</name>
</gene>
<dbReference type="PANTHER" id="PTHR45717:SF38">
    <property type="entry name" value="PENTACOTRIPEPTIDE-REPEAT REGION OF PRORP DOMAIN-CONTAINING PROTEIN"/>
    <property type="match status" value="1"/>
</dbReference>
<evidence type="ECO:0000256" key="3">
    <source>
        <dbReference type="PROSITE-ProRule" id="PRU00708"/>
    </source>
</evidence>
<dbReference type="PANTHER" id="PTHR45717">
    <property type="entry name" value="OS12G0527900 PROTEIN"/>
    <property type="match status" value="1"/>
</dbReference>
<evidence type="ECO:0000313" key="5">
    <source>
        <dbReference type="EMBL" id="KAJ4825472.1"/>
    </source>
</evidence>
<sequence>MWSLLRPARRLRIYGRWLGDSIGISPICRTVDNFSAGTAGIGALGNVVSVGCISEDVSHNLSMFERLLVRSCGYCSQAGQRSDDWNDELGVEVGVSSLPDRRASDEIVEEDRNAEEADEEELDSEWENSDANEKGGNHDGSEKREAGMQLLQSILDASKVSDCMDGLVEESDGLSGEDISLVMEALQTRKLYRKGLEFSEWLEASKHFDATEQYYAFHLHCIATARGLHMAERFLKKIPENFRGQLVYLAILKGSVFAGHMKKAEAVFQEMRNIGLPLTVDACNQMLILYKRYDRRRVVDILSTMELEGIRPSLFTCKLLIDLKGLSKDIRGMEELYKLMRAEGMEADVFTLSIMAKHYLSCGLKDKAKVIVQEIEERKKKNAFGANRVLLHLYAYFGKADEVGRIWEDCKSEASKSECMAAIEAWGNLGKLEEAEAVSLMMLKKEEKYTLKHFIALLALYTRHRLFTKGEDLVKQIGDDVWLSPYAWGAMVRLYVAAGDVEKAESILRKAAERRRNRPLFTTFIEIMKGYANKGDINNTEQWFERMRDFGYAARIECFEVLIDAYINARTPAHGFRDRMRADNLFPNKTIAAQIELADAFR</sequence>